<evidence type="ECO:0000256" key="1">
    <source>
        <dbReference type="SAM" id="Phobius"/>
    </source>
</evidence>
<proteinExistence type="predicted"/>
<gene>
    <name evidence="2" type="ORF">MTUNDRAET4_3831</name>
</gene>
<reference evidence="2 3" key="1">
    <citation type="submission" date="2019-03" db="EMBL/GenBank/DDBJ databases">
        <authorList>
            <person name="Kox A.R. M."/>
        </authorList>
    </citation>
    <scope>NUCLEOTIDE SEQUENCE [LARGE SCALE GENOMIC DNA]</scope>
    <source>
        <strain evidence="2">MTUNDRAET4 annotated genome</strain>
    </source>
</reference>
<evidence type="ECO:0000313" key="2">
    <source>
        <dbReference type="EMBL" id="VFU10712.1"/>
    </source>
</evidence>
<organism evidence="2 3">
    <name type="scientific">Methylocella tundrae</name>
    <dbReference type="NCBI Taxonomy" id="227605"/>
    <lineage>
        <taxon>Bacteria</taxon>
        <taxon>Pseudomonadati</taxon>
        <taxon>Pseudomonadota</taxon>
        <taxon>Alphaproteobacteria</taxon>
        <taxon>Hyphomicrobiales</taxon>
        <taxon>Beijerinckiaceae</taxon>
        <taxon>Methylocella</taxon>
    </lineage>
</organism>
<feature type="transmembrane region" description="Helical" evidence="1">
    <location>
        <begin position="12"/>
        <end position="34"/>
    </location>
</feature>
<sequence length="176" mass="18310">MSALYGLQGFCVVVRLAKIGCVGAVALFMALVAFGNVTDYWTNFAYVAHVLDMDGIPGGSMIGWRALASPALHHAAYLAIIATEIAITALMGVGLLSMIGARKAEGPAFAGAKSPAIIGLALGFLLFEGGFIAIGGEWFGMWRSPLGAEALPSAFRIAITMLGVLIFIAMKDEDLG</sequence>
<name>A0A4V6IN60_METTU</name>
<evidence type="ECO:0008006" key="4">
    <source>
        <dbReference type="Google" id="ProtNLM"/>
    </source>
</evidence>
<feature type="transmembrane region" description="Helical" evidence="1">
    <location>
        <begin position="117"/>
        <end position="141"/>
    </location>
</feature>
<dbReference type="KEGG" id="mtun:MTUNDRAET4_3831"/>
<feature type="transmembrane region" description="Helical" evidence="1">
    <location>
        <begin position="153"/>
        <end position="170"/>
    </location>
</feature>
<keyword evidence="1" id="KW-0472">Membrane</keyword>
<dbReference type="AlphaFoldDB" id="A0A4V6IN60"/>
<accession>A0A4V6IN60</accession>
<dbReference type="Proteomes" id="UP000294360">
    <property type="component" value="Chromosome"/>
</dbReference>
<dbReference type="InterPro" id="IPR018681">
    <property type="entry name" value="DUF2165_transmembrane"/>
</dbReference>
<evidence type="ECO:0000313" key="3">
    <source>
        <dbReference type="Proteomes" id="UP000294360"/>
    </source>
</evidence>
<keyword evidence="1" id="KW-1133">Transmembrane helix</keyword>
<protein>
    <recommendedName>
        <fullName evidence="4">Small integral membrane protein</fullName>
    </recommendedName>
</protein>
<feature type="transmembrane region" description="Helical" evidence="1">
    <location>
        <begin position="75"/>
        <end position="96"/>
    </location>
</feature>
<dbReference type="EMBL" id="LR536450">
    <property type="protein sequence ID" value="VFU10712.1"/>
    <property type="molecule type" value="Genomic_DNA"/>
</dbReference>
<keyword evidence="1" id="KW-0812">Transmembrane</keyword>
<dbReference type="Pfam" id="PF09933">
    <property type="entry name" value="DUF2165"/>
    <property type="match status" value="1"/>
</dbReference>